<evidence type="ECO:0000313" key="3">
    <source>
        <dbReference type="EMBL" id="VVA21204.1"/>
    </source>
</evidence>
<dbReference type="EMBL" id="CABIKO010000050">
    <property type="protein sequence ID" value="VVA21204.1"/>
    <property type="molecule type" value="Genomic_DNA"/>
</dbReference>
<feature type="coiled-coil region" evidence="1">
    <location>
        <begin position="264"/>
        <end position="291"/>
    </location>
</feature>
<gene>
    <name evidence="3" type="ORF">ALMOND_2B031635</name>
</gene>
<keyword evidence="1" id="KW-0175">Coiled coil</keyword>
<dbReference type="PANTHER" id="PTHR11439:SF483">
    <property type="entry name" value="PEPTIDE SYNTHASE GLIP-LIKE, PUTATIVE (AFU_ORTHOLOGUE AFUA_3G12920)-RELATED"/>
    <property type="match status" value="1"/>
</dbReference>
<accession>A0A5E4EZK0</accession>
<protein>
    <submittedName>
        <fullName evidence="3">PREDICTED: retrotransposon</fullName>
    </submittedName>
</protein>
<reference evidence="4" key="1">
    <citation type="journal article" date="2020" name="Plant J.">
        <title>Transposons played a major role in the diversification between the closely related almond and peach genomes: results from the almond genome sequence.</title>
        <authorList>
            <person name="Alioto T."/>
            <person name="Alexiou K.G."/>
            <person name="Bardil A."/>
            <person name="Barteri F."/>
            <person name="Castanera R."/>
            <person name="Cruz F."/>
            <person name="Dhingra A."/>
            <person name="Duval H."/>
            <person name="Fernandez I Marti A."/>
            <person name="Frias L."/>
            <person name="Galan B."/>
            <person name="Garcia J.L."/>
            <person name="Howad W."/>
            <person name="Gomez-Garrido J."/>
            <person name="Gut M."/>
            <person name="Julca I."/>
            <person name="Morata J."/>
            <person name="Puigdomenech P."/>
            <person name="Ribeca P."/>
            <person name="Rubio Cabetas M.J."/>
            <person name="Vlasova A."/>
            <person name="Wirthensohn M."/>
            <person name="Garcia-Mas J."/>
            <person name="Gabaldon T."/>
            <person name="Casacuberta J.M."/>
            <person name="Arus P."/>
        </authorList>
    </citation>
    <scope>NUCLEOTIDE SEQUENCE [LARGE SCALE GENOMIC DNA]</scope>
    <source>
        <strain evidence="4">cv. Texas</strain>
    </source>
</reference>
<dbReference type="InterPro" id="IPR013103">
    <property type="entry name" value="RVT_2"/>
</dbReference>
<dbReference type="AlphaFoldDB" id="A0A5E4EZK0"/>
<organism evidence="3 4">
    <name type="scientific">Prunus dulcis</name>
    <name type="common">Almond</name>
    <name type="synonym">Amygdalus dulcis</name>
    <dbReference type="NCBI Taxonomy" id="3755"/>
    <lineage>
        <taxon>Eukaryota</taxon>
        <taxon>Viridiplantae</taxon>
        <taxon>Streptophyta</taxon>
        <taxon>Embryophyta</taxon>
        <taxon>Tracheophyta</taxon>
        <taxon>Spermatophyta</taxon>
        <taxon>Magnoliopsida</taxon>
        <taxon>eudicotyledons</taxon>
        <taxon>Gunneridae</taxon>
        <taxon>Pentapetalae</taxon>
        <taxon>rosids</taxon>
        <taxon>fabids</taxon>
        <taxon>Rosales</taxon>
        <taxon>Rosaceae</taxon>
        <taxon>Amygdaloideae</taxon>
        <taxon>Amygdaleae</taxon>
        <taxon>Prunus</taxon>
    </lineage>
</organism>
<name>A0A5E4EZK0_PRUDU</name>
<dbReference type="PANTHER" id="PTHR11439">
    <property type="entry name" value="GAG-POL-RELATED RETROTRANSPOSON"/>
    <property type="match status" value="1"/>
</dbReference>
<dbReference type="Gramene" id="VVA21204">
    <property type="protein sequence ID" value="VVA21204"/>
    <property type="gene ID" value="Prudul26B031635"/>
</dbReference>
<dbReference type="InParanoid" id="A0A5E4EZK0"/>
<evidence type="ECO:0000256" key="1">
    <source>
        <dbReference type="SAM" id="Coils"/>
    </source>
</evidence>
<dbReference type="Proteomes" id="UP000327085">
    <property type="component" value="Chromosome 3"/>
</dbReference>
<evidence type="ECO:0000259" key="2">
    <source>
        <dbReference type="Pfam" id="PF07727"/>
    </source>
</evidence>
<proteinExistence type="predicted"/>
<evidence type="ECO:0000313" key="4">
    <source>
        <dbReference type="Proteomes" id="UP000327085"/>
    </source>
</evidence>
<sequence length="309" mass="35356">MTLLFLPVIHEENEPFSYKVASQSPTWLQAMQEEIDALQMQGSNAKLVQTVIDDLGAVFEMKDMGRLTYFLGLQVSYNSTGDIFVHQHKYAKDLLQKAGLSNCRACPTRCKPHNQCMTAPTEIHFHLVKSILRYIQGTMNYGIHFTHGPWQLQAYSDVDWTVDLNTRRSTTGFVEFNDQSGLHIISTAALPFGPREEANLSPSLLLLSRLCFNFSFHDKLNHICDHQSKIKRPICDGILNHLPPLPNPPTNDTVRTILNTPTHVALKSEELIRMEQELKDREIEMPKAREDLNRRIHDDQVAREIMKIP</sequence>
<dbReference type="Pfam" id="PF07727">
    <property type="entry name" value="RVT_2"/>
    <property type="match status" value="1"/>
</dbReference>
<feature type="domain" description="Reverse transcriptase Ty1/copia-type" evidence="2">
    <location>
        <begin position="35"/>
        <end position="108"/>
    </location>
</feature>